<comment type="function">
    <text evidence="4">Dirigent proteins impart stereoselectivity on the phenoxy radical-coupling reaction, yielding optically active lignans from two molecules of coniferyl alcohol in the biosynthesis of lignans, flavonolignans, and alkaloids and thus plays a central role in plant secondary metabolism.</text>
</comment>
<feature type="compositionally biased region" description="Basic and acidic residues" evidence="5">
    <location>
        <begin position="7"/>
        <end position="24"/>
    </location>
</feature>
<protein>
    <recommendedName>
        <fullName evidence="4">Dirigent protein</fullName>
    </recommendedName>
</protein>
<dbReference type="Proteomes" id="UP000077202">
    <property type="component" value="Unassembled WGS sequence"/>
</dbReference>
<reference evidence="7" key="1">
    <citation type="submission" date="2016-03" db="EMBL/GenBank/DDBJ databases">
        <title>Mechanisms controlling the formation of the plant cell surface in tip-growing cells are functionally conserved among land plants.</title>
        <authorList>
            <person name="Honkanen S."/>
            <person name="Jones V.A."/>
            <person name="Morieri G."/>
            <person name="Champion C."/>
            <person name="Hetherington A.J."/>
            <person name="Kelly S."/>
            <person name="Saint-Marcoux D."/>
            <person name="Proust H."/>
            <person name="Prescott H."/>
            <person name="Dolan L."/>
        </authorList>
    </citation>
    <scope>NUCLEOTIDE SEQUENCE [LARGE SCALE GENOMIC DNA]</scope>
    <source>
        <tissue evidence="7">Whole gametophyte</tissue>
    </source>
</reference>
<dbReference type="EMBL" id="LVLJ01002473">
    <property type="protein sequence ID" value="OAE24801.1"/>
    <property type="molecule type" value="Genomic_DNA"/>
</dbReference>
<evidence type="ECO:0000256" key="5">
    <source>
        <dbReference type="SAM" id="MobiDB-lite"/>
    </source>
</evidence>
<evidence type="ECO:0000256" key="4">
    <source>
        <dbReference type="RuleBase" id="RU363099"/>
    </source>
</evidence>
<gene>
    <name evidence="7" type="ORF">AXG93_1988s1050</name>
</gene>
<evidence type="ECO:0000256" key="6">
    <source>
        <dbReference type="SAM" id="Phobius"/>
    </source>
</evidence>
<feature type="region of interest" description="Disordered" evidence="5">
    <location>
        <begin position="1"/>
        <end position="24"/>
    </location>
</feature>
<proteinExistence type="inferred from homology"/>
<name>A0A176VWS4_MARPO</name>
<dbReference type="InterPro" id="IPR044859">
    <property type="entry name" value="Allene_oxi_cyc_Dirigent"/>
</dbReference>
<comment type="subunit">
    <text evidence="2 4">Homodimer.</text>
</comment>
<sequence length="220" mass="23979">MRNRNGRAAEGRKDRAKQGKQLRRERGRQKLVDKLVGNPRRILLRGRAKMERSAAAKVLGLVIALLCVVDLGQVAGRKAAEEIVLYVHESRVPPEPTLVTVVTATGNLSQIGFGTMQVFSNVLKDGASPSSATIGVEPGFVTIGKQNIFISYTFTLSTPSYNGTLAVQGAFALNVWPREFAVVGGTGKFRFANGYDVSEIVDDSNPANYVTVHRIFLKYL</sequence>
<evidence type="ECO:0000256" key="1">
    <source>
        <dbReference type="ARBA" id="ARBA00010746"/>
    </source>
</evidence>
<keyword evidence="6" id="KW-1133">Transmembrane helix</keyword>
<dbReference type="Gene3D" id="2.40.480.10">
    <property type="entry name" value="Allene oxide cyclase-like"/>
    <property type="match status" value="1"/>
</dbReference>
<comment type="similarity">
    <text evidence="1 4">Belongs to the plant dirigent protein family.</text>
</comment>
<accession>A0A176VWS4</accession>
<evidence type="ECO:0000256" key="2">
    <source>
        <dbReference type="ARBA" id="ARBA00011738"/>
    </source>
</evidence>
<evidence type="ECO:0000313" key="7">
    <source>
        <dbReference type="EMBL" id="OAE24801.1"/>
    </source>
</evidence>
<keyword evidence="6" id="KW-0812">Transmembrane</keyword>
<keyword evidence="4" id="KW-0052">Apoplast</keyword>
<keyword evidence="3 4" id="KW-0964">Secreted</keyword>
<dbReference type="AlphaFoldDB" id="A0A176VWS4"/>
<evidence type="ECO:0000256" key="3">
    <source>
        <dbReference type="ARBA" id="ARBA00022525"/>
    </source>
</evidence>
<dbReference type="InterPro" id="IPR004265">
    <property type="entry name" value="Dirigent"/>
</dbReference>
<keyword evidence="6" id="KW-0472">Membrane</keyword>
<organism evidence="7 8">
    <name type="scientific">Marchantia polymorpha subsp. ruderalis</name>
    <dbReference type="NCBI Taxonomy" id="1480154"/>
    <lineage>
        <taxon>Eukaryota</taxon>
        <taxon>Viridiplantae</taxon>
        <taxon>Streptophyta</taxon>
        <taxon>Embryophyta</taxon>
        <taxon>Marchantiophyta</taxon>
        <taxon>Marchantiopsida</taxon>
        <taxon>Marchantiidae</taxon>
        <taxon>Marchantiales</taxon>
        <taxon>Marchantiaceae</taxon>
        <taxon>Marchantia</taxon>
    </lineage>
</organism>
<dbReference type="PANTHER" id="PTHR21495">
    <property type="entry name" value="NUCLEOPORIN-RELATED"/>
    <property type="match status" value="1"/>
</dbReference>
<comment type="subcellular location">
    <subcellularLocation>
        <location evidence="4">Secreted</location>
        <location evidence="4">Extracellular space</location>
        <location evidence="4">Apoplast</location>
    </subcellularLocation>
</comment>
<feature type="transmembrane region" description="Helical" evidence="6">
    <location>
        <begin position="54"/>
        <end position="75"/>
    </location>
</feature>
<comment type="caution">
    <text evidence="7">The sequence shown here is derived from an EMBL/GenBank/DDBJ whole genome shotgun (WGS) entry which is preliminary data.</text>
</comment>
<dbReference type="GO" id="GO:0009699">
    <property type="term" value="P:phenylpropanoid biosynthetic process"/>
    <property type="evidence" value="ECO:0007669"/>
    <property type="project" value="UniProtKB-ARBA"/>
</dbReference>
<keyword evidence="8" id="KW-1185">Reference proteome</keyword>
<evidence type="ECO:0000313" key="8">
    <source>
        <dbReference type="Proteomes" id="UP000077202"/>
    </source>
</evidence>
<dbReference type="Pfam" id="PF03018">
    <property type="entry name" value="Dirigent"/>
    <property type="match status" value="1"/>
</dbReference>
<dbReference type="GO" id="GO:0048046">
    <property type="term" value="C:apoplast"/>
    <property type="evidence" value="ECO:0007669"/>
    <property type="project" value="UniProtKB-SubCell"/>
</dbReference>